<dbReference type="SUPFAM" id="SSF48576">
    <property type="entry name" value="Terpenoid synthases"/>
    <property type="match status" value="1"/>
</dbReference>
<evidence type="ECO:0000256" key="1">
    <source>
        <dbReference type="ARBA" id="ARBA00001946"/>
    </source>
</evidence>
<keyword evidence="4" id="KW-0479">Metal-binding</keyword>
<dbReference type="OrthoDB" id="9927103at2759"/>
<dbReference type="NCBIfam" id="TIGR02749">
    <property type="entry name" value="prenyl_cyano"/>
    <property type="match status" value="1"/>
</dbReference>
<reference evidence="9 10" key="1">
    <citation type="submission" date="2025-04" db="UniProtKB">
        <authorList>
            <consortium name="RefSeq"/>
        </authorList>
    </citation>
    <scope>IDENTIFICATION</scope>
</reference>
<keyword evidence="5" id="KW-0460">Magnesium</keyword>
<evidence type="ECO:0000313" key="8">
    <source>
        <dbReference type="Proteomes" id="UP000189703"/>
    </source>
</evidence>
<dbReference type="AlphaFoldDB" id="A0A1U7Z3M7"/>
<dbReference type="InterPro" id="IPR008949">
    <property type="entry name" value="Isoprenoid_synthase_dom_sf"/>
</dbReference>
<keyword evidence="3 7" id="KW-0808">Transferase</keyword>
<dbReference type="eggNOG" id="KOG0776">
    <property type="taxonomic scope" value="Eukaryota"/>
</dbReference>
<evidence type="ECO:0000256" key="7">
    <source>
        <dbReference type="RuleBase" id="RU004466"/>
    </source>
</evidence>
<dbReference type="RefSeq" id="XP_010241326.1">
    <property type="nucleotide sequence ID" value="XM_010243024.2"/>
</dbReference>
<dbReference type="InterPro" id="IPR033749">
    <property type="entry name" value="Polyprenyl_synt_CS"/>
</dbReference>
<gene>
    <name evidence="9 10" type="primary">LOC104585964</name>
</gene>
<dbReference type="GO" id="GO:0046872">
    <property type="term" value="F:metal ion binding"/>
    <property type="evidence" value="ECO:0007669"/>
    <property type="project" value="UniProtKB-KW"/>
</dbReference>
<keyword evidence="6" id="KW-0414">Isoprene biosynthesis</keyword>
<evidence type="ECO:0000256" key="5">
    <source>
        <dbReference type="ARBA" id="ARBA00022842"/>
    </source>
</evidence>
<dbReference type="RefSeq" id="XP_010241327.1">
    <property type="nucleotide sequence ID" value="XM_010243025.2"/>
</dbReference>
<dbReference type="OMA" id="HAMWDDY"/>
<dbReference type="STRING" id="4432.A0A1U7Z3M7"/>
<evidence type="ECO:0000313" key="10">
    <source>
        <dbReference type="RefSeq" id="XP_010241327.1"/>
    </source>
</evidence>
<evidence type="ECO:0000256" key="2">
    <source>
        <dbReference type="ARBA" id="ARBA00006706"/>
    </source>
</evidence>
<dbReference type="KEGG" id="nnu:104585964"/>
<dbReference type="PANTHER" id="PTHR12001">
    <property type="entry name" value="GERANYLGERANYL PYROPHOSPHATE SYNTHASE"/>
    <property type="match status" value="1"/>
</dbReference>
<evidence type="ECO:0000256" key="6">
    <source>
        <dbReference type="ARBA" id="ARBA00023229"/>
    </source>
</evidence>
<keyword evidence="8" id="KW-1185">Reference proteome</keyword>
<evidence type="ECO:0000256" key="4">
    <source>
        <dbReference type="ARBA" id="ARBA00022723"/>
    </source>
</evidence>
<proteinExistence type="inferred from homology"/>
<comment type="similarity">
    <text evidence="2 7">Belongs to the FPP/GGPP synthase family.</text>
</comment>
<dbReference type="GO" id="GO:0010236">
    <property type="term" value="P:plastoquinone biosynthetic process"/>
    <property type="evidence" value="ECO:0000318"/>
    <property type="project" value="GO_Central"/>
</dbReference>
<dbReference type="GO" id="GO:0004659">
    <property type="term" value="F:prenyltransferase activity"/>
    <property type="evidence" value="ECO:0000318"/>
    <property type="project" value="GO_Central"/>
</dbReference>
<dbReference type="InterPro" id="IPR000092">
    <property type="entry name" value="Polyprenyl_synt"/>
</dbReference>
<dbReference type="Pfam" id="PF00348">
    <property type="entry name" value="polyprenyl_synt"/>
    <property type="match status" value="1"/>
</dbReference>
<dbReference type="PROSITE" id="PS00723">
    <property type="entry name" value="POLYPRENYL_SYNTHASE_1"/>
    <property type="match status" value="1"/>
</dbReference>
<accession>A0A1U7Z3M7</accession>
<dbReference type="PROSITE" id="PS00444">
    <property type="entry name" value="POLYPRENYL_SYNTHASE_2"/>
    <property type="match status" value="1"/>
</dbReference>
<organism evidence="8 9">
    <name type="scientific">Nelumbo nucifera</name>
    <name type="common">Sacred lotus</name>
    <dbReference type="NCBI Taxonomy" id="4432"/>
    <lineage>
        <taxon>Eukaryota</taxon>
        <taxon>Viridiplantae</taxon>
        <taxon>Streptophyta</taxon>
        <taxon>Embryophyta</taxon>
        <taxon>Tracheophyta</taxon>
        <taxon>Spermatophyta</taxon>
        <taxon>Magnoliopsida</taxon>
        <taxon>Proteales</taxon>
        <taxon>Nelumbonaceae</taxon>
        <taxon>Nelumbo</taxon>
    </lineage>
</organism>
<dbReference type="GO" id="GO:0008299">
    <property type="term" value="P:isoprenoid biosynthetic process"/>
    <property type="evidence" value="ECO:0000318"/>
    <property type="project" value="GO_Central"/>
</dbReference>
<sequence length="423" mass="46389">MVFLACRNFDPSPSRLDLVASRCRWSSNRCGMSSVNRFSFRNYGTGVDTGACKLAWIRPGIAGAGCRVSSFQTPQSRLSVVAQDSASTLDVSPKPRSPVSVSNLLQVVSDDLRTLNQNLKSITGADNPVLVSAAEQIFNAGGKRLRPALVFLVSRATTEIAGIKELTLQHQRLAEIIEMIHTASLIHDDVIDDSNIRRGKDTIHQLYGTRVAVLTGDFMFAQSSWHLANLENIEVIKLISQVIKDFASGEIKQASSLFDCDVKLEEYLIKSYYKTASLIAASTKAAAIFSGVDGSICEKMFEYGRNLGLSFQVVDDILDFTESEEQLGKPAVSDLEKGNLTAPVIFALEKEPKLREIIESEFVEDGSLDEAIELVNKCGGIDRARDLAKETAKLAIQSLQCLPVSKFRSALEGIVNYNLERID</sequence>
<protein>
    <submittedName>
        <fullName evidence="9 10">Probable solanesyl-diphosphate synthase 3, chloroplastic</fullName>
    </submittedName>
</protein>
<name>A0A1U7Z3M7_NELNU</name>
<dbReference type="Gene3D" id="1.10.600.10">
    <property type="entry name" value="Farnesyl Diphosphate Synthase"/>
    <property type="match status" value="1"/>
</dbReference>
<evidence type="ECO:0000256" key="3">
    <source>
        <dbReference type="ARBA" id="ARBA00022679"/>
    </source>
</evidence>
<dbReference type="SFLD" id="SFLDS00005">
    <property type="entry name" value="Isoprenoid_Synthase_Type_I"/>
    <property type="match status" value="1"/>
</dbReference>
<comment type="cofactor">
    <cofactor evidence="1">
        <name>Mg(2+)</name>
        <dbReference type="ChEBI" id="CHEBI:18420"/>
    </cofactor>
</comment>
<dbReference type="GO" id="GO:0009507">
    <property type="term" value="C:chloroplast"/>
    <property type="evidence" value="ECO:0000318"/>
    <property type="project" value="GO_Central"/>
</dbReference>
<dbReference type="GeneID" id="104585964"/>
<dbReference type="CDD" id="cd00685">
    <property type="entry name" value="Trans_IPPS_HT"/>
    <property type="match status" value="1"/>
</dbReference>
<dbReference type="Proteomes" id="UP000189703">
    <property type="component" value="Unplaced"/>
</dbReference>
<dbReference type="PANTHER" id="PTHR12001:SF69">
    <property type="entry name" value="ALL TRANS-POLYPRENYL-DIPHOSPHATE SYNTHASE PDSS1"/>
    <property type="match status" value="1"/>
</dbReference>
<evidence type="ECO:0000313" key="9">
    <source>
        <dbReference type="RefSeq" id="XP_010241326.1"/>
    </source>
</evidence>